<evidence type="ECO:0000313" key="12">
    <source>
        <dbReference type="Proteomes" id="UP001161247"/>
    </source>
</evidence>
<dbReference type="AlphaFoldDB" id="A0AAV1CMY3"/>
<evidence type="ECO:0000313" key="11">
    <source>
        <dbReference type="EMBL" id="CAI9096498.1"/>
    </source>
</evidence>
<dbReference type="InterPro" id="IPR000571">
    <property type="entry name" value="Znf_CCCH"/>
</dbReference>
<reference evidence="11" key="1">
    <citation type="submission" date="2023-03" db="EMBL/GenBank/DDBJ databases">
        <authorList>
            <person name="Julca I."/>
        </authorList>
    </citation>
    <scope>NUCLEOTIDE SEQUENCE</scope>
</reference>
<dbReference type="InterPro" id="IPR001841">
    <property type="entry name" value="Znf_RING"/>
</dbReference>
<dbReference type="InterPro" id="IPR001680">
    <property type="entry name" value="WD40_rpt"/>
</dbReference>
<feature type="domain" description="RING-type" evidence="9">
    <location>
        <begin position="388"/>
        <end position="443"/>
    </location>
</feature>
<keyword evidence="8" id="KW-0472">Membrane</keyword>
<keyword evidence="3" id="KW-0677">Repeat</keyword>
<dbReference type="PROSITE" id="PS50294">
    <property type="entry name" value="WD_REPEATS_REGION"/>
    <property type="match status" value="1"/>
</dbReference>
<gene>
    <name evidence="11" type="ORF">OLC1_LOCUS7241</name>
</gene>
<dbReference type="Pfam" id="PF13445">
    <property type="entry name" value="zf-RING_UBOX"/>
    <property type="match status" value="1"/>
</dbReference>
<dbReference type="PROSITE" id="PS00518">
    <property type="entry name" value="ZF_RING_1"/>
    <property type="match status" value="1"/>
</dbReference>
<keyword evidence="1 6" id="KW-0853">WD repeat</keyword>
<keyword evidence="5 7" id="KW-0862">Zinc</keyword>
<dbReference type="PANTHER" id="PTHR46616:SF11">
    <property type="entry name" value="E3 UBIQUITIN-PROTEIN LIGASE RNF182-LIKE"/>
    <property type="match status" value="1"/>
</dbReference>
<sequence length="607" mass="67283">MEIERSNASVFDRPPRPYANKNKVCHFWLQDRCNRNPCRFLHPAFPESQNCSGNNFKYVNDVRVPNSGQIAGSKNGQMNPEKGILARTTEQLGSKQKKLCPYWVDDRCVYGPLVFAGLRNAVKVLNMESNTDIVLPSVGGLVNAMVLNDGVLFAGVEDGSILAWKSNSQSGKPEELAALKGHNSAVISLVVGANRLFSGSKDQTVRVWDLQTLECIHTLRGHNGSVTSLICWDKFLFSGSLDKSLKIWGASADQSGDLEVMHEMKQESGILALCGITKEDQQQHILLCSSEDNVVRMYDLPSFAEKGRTYSKGQVLAVETGPGGLFFTGDSTGKLNPVVFVIMWKCLSNAFGSSGPKKVSSSESLPFIEDSSDDETCSNVSVEEGLECPICWESFNIVENVPYVLWCGHTLCKNCVLGLKWAALKFSSQHIQIPFFISCPWCNLLTFRLIYKGNLRFPSKNFFLLWMVESRNGDRMKTSSSICGDHQVWSPRCTSVIGNPASSTLNRRVHRLGNSGSNNNEIGLANRTNTMDRPQFSFQKSLDYFFNLTAKLPLIVVLLTIVVFALPSSAVILILYLVITIVFAVPAFLVLYFGYPALDWLAREITS</sequence>
<dbReference type="PROSITE" id="PS50103">
    <property type="entry name" value="ZF_C3H1"/>
    <property type="match status" value="1"/>
</dbReference>
<evidence type="ECO:0000259" key="10">
    <source>
        <dbReference type="PROSITE" id="PS50103"/>
    </source>
</evidence>
<dbReference type="PRINTS" id="PR00320">
    <property type="entry name" value="GPROTEINBRPT"/>
</dbReference>
<feature type="transmembrane region" description="Helical" evidence="8">
    <location>
        <begin position="572"/>
        <end position="595"/>
    </location>
</feature>
<dbReference type="Gene3D" id="2.130.10.10">
    <property type="entry name" value="YVTN repeat-like/Quinoprotein amine dehydrogenase"/>
    <property type="match status" value="1"/>
</dbReference>
<feature type="zinc finger region" description="C3H1-type" evidence="7">
    <location>
        <begin position="19"/>
        <end position="45"/>
    </location>
</feature>
<dbReference type="InterPro" id="IPR013083">
    <property type="entry name" value="Znf_RING/FYVE/PHD"/>
</dbReference>
<feature type="domain" description="C3H1-type" evidence="10">
    <location>
        <begin position="19"/>
        <end position="45"/>
    </location>
</feature>
<evidence type="ECO:0000256" key="8">
    <source>
        <dbReference type="SAM" id="Phobius"/>
    </source>
</evidence>
<evidence type="ECO:0000259" key="9">
    <source>
        <dbReference type="PROSITE" id="PS50089"/>
    </source>
</evidence>
<keyword evidence="12" id="KW-1185">Reference proteome</keyword>
<evidence type="ECO:0000256" key="4">
    <source>
        <dbReference type="ARBA" id="ARBA00022771"/>
    </source>
</evidence>
<dbReference type="Pfam" id="PF00400">
    <property type="entry name" value="WD40"/>
    <property type="match status" value="2"/>
</dbReference>
<evidence type="ECO:0000256" key="5">
    <source>
        <dbReference type="ARBA" id="ARBA00022833"/>
    </source>
</evidence>
<dbReference type="PROSITE" id="PS00678">
    <property type="entry name" value="WD_REPEATS_1"/>
    <property type="match status" value="1"/>
</dbReference>
<proteinExistence type="predicted"/>
<dbReference type="Gene3D" id="3.30.40.10">
    <property type="entry name" value="Zinc/RING finger domain, C3HC4 (zinc finger)"/>
    <property type="match status" value="1"/>
</dbReference>
<dbReference type="SUPFAM" id="SSF50978">
    <property type="entry name" value="WD40 repeat-like"/>
    <property type="match status" value="1"/>
</dbReference>
<dbReference type="InterPro" id="IPR015943">
    <property type="entry name" value="WD40/YVTN_repeat-like_dom_sf"/>
</dbReference>
<dbReference type="InterPro" id="IPR020472">
    <property type="entry name" value="WD40_PAC1"/>
</dbReference>
<keyword evidence="2 7" id="KW-0479">Metal-binding</keyword>
<dbReference type="SUPFAM" id="SSF57850">
    <property type="entry name" value="RING/U-box"/>
    <property type="match status" value="1"/>
</dbReference>
<evidence type="ECO:0000256" key="7">
    <source>
        <dbReference type="PROSITE-ProRule" id="PRU00723"/>
    </source>
</evidence>
<accession>A0AAV1CMY3</accession>
<dbReference type="PANTHER" id="PTHR46616">
    <property type="entry name" value="UBIQUITIN-PROTEIN LIGASE"/>
    <property type="match status" value="1"/>
</dbReference>
<protein>
    <submittedName>
        <fullName evidence="11">OLC1v1032660C1</fullName>
    </submittedName>
</protein>
<evidence type="ECO:0000256" key="1">
    <source>
        <dbReference type="ARBA" id="ARBA00022574"/>
    </source>
</evidence>
<dbReference type="SMART" id="SM00320">
    <property type="entry name" value="WD40"/>
    <property type="match status" value="4"/>
</dbReference>
<dbReference type="InterPro" id="IPR036322">
    <property type="entry name" value="WD40_repeat_dom_sf"/>
</dbReference>
<dbReference type="InterPro" id="IPR017907">
    <property type="entry name" value="Znf_RING_CS"/>
</dbReference>
<dbReference type="PROSITE" id="PS50089">
    <property type="entry name" value="ZF_RING_2"/>
    <property type="match status" value="1"/>
</dbReference>
<evidence type="ECO:0000256" key="3">
    <source>
        <dbReference type="ARBA" id="ARBA00022737"/>
    </source>
</evidence>
<keyword evidence="4 7" id="KW-0863">Zinc-finger</keyword>
<keyword evidence="8" id="KW-0812">Transmembrane</keyword>
<organism evidence="11 12">
    <name type="scientific">Oldenlandia corymbosa var. corymbosa</name>
    <dbReference type="NCBI Taxonomy" id="529605"/>
    <lineage>
        <taxon>Eukaryota</taxon>
        <taxon>Viridiplantae</taxon>
        <taxon>Streptophyta</taxon>
        <taxon>Embryophyta</taxon>
        <taxon>Tracheophyta</taxon>
        <taxon>Spermatophyta</taxon>
        <taxon>Magnoliopsida</taxon>
        <taxon>eudicotyledons</taxon>
        <taxon>Gunneridae</taxon>
        <taxon>Pentapetalae</taxon>
        <taxon>asterids</taxon>
        <taxon>lamiids</taxon>
        <taxon>Gentianales</taxon>
        <taxon>Rubiaceae</taxon>
        <taxon>Rubioideae</taxon>
        <taxon>Spermacoceae</taxon>
        <taxon>Hedyotis-Oldenlandia complex</taxon>
        <taxon>Oldenlandia</taxon>
    </lineage>
</organism>
<dbReference type="EMBL" id="OX459119">
    <property type="protein sequence ID" value="CAI9096498.1"/>
    <property type="molecule type" value="Genomic_DNA"/>
</dbReference>
<name>A0AAV1CMY3_OLDCO</name>
<evidence type="ECO:0000256" key="6">
    <source>
        <dbReference type="PROSITE-ProRule" id="PRU00221"/>
    </source>
</evidence>
<feature type="repeat" description="WD" evidence="6">
    <location>
        <begin position="179"/>
        <end position="218"/>
    </location>
</feature>
<feature type="repeat" description="WD" evidence="6">
    <location>
        <begin position="219"/>
        <end position="248"/>
    </location>
</feature>
<dbReference type="InterPro" id="IPR019775">
    <property type="entry name" value="WD40_repeat_CS"/>
</dbReference>
<dbReference type="Proteomes" id="UP001161247">
    <property type="component" value="Chromosome 2"/>
</dbReference>
<feature type="transmembrane region" description="Helical" evidence="8">
    <location>
        <begin position="544"/>
        <end position="566"/>
    </location>
</feature>
<evidence type="ECO:0000256" key="2">
    <source>
        <dbReference type="ARBA" id="ARBA00022723"/>
    </source>
</evidence>
<dbReference type="InterPro" id="IPR027370">
    <property type="entry name" value="Znf-RING_euk"/>
</dbReference>
<dbReference type="GO" id="GO:0008270">
    <property type="term" value="F:zinc ion binding"/>
    <property type="evidence" value="ECO:0007669"/>
    <property type="project" value="UniProtKB-KW"/>
</dbReference>
<keyword evidence="8" id="KW-1133">Transmembrane helix</keyword>
<dbReference type="PROSITE" id="PS50082">
    <property type="entry name" value="WD_REPEATS_2"/>
    <property type="match status" value="2"/>
</dbReference>